<dbReference type="InterPro" id="IPR004378">
    <property type="entry name" value="F420H2_quin_Rdtase"/>
</dbReference>
<dbReference type="GO" id="GO:0016491">
    <property type="term" value="F:oxidoreductase activity"/>
    <property type="evidence" value="ECO:0007669"/>
    <property type="project" value="InterPro"/>
</dbReference>
<sequence length="176" mass="19329">MPDPVRGVPAVLGARALRTRRLARAPIHLYRAGLGAVFGARLLMLEHTGRVTGARRHVVLEVVDRPAPGTYVVVSGFGERSQWYRNVLANPDVRVSTGLRRDVPARAVPMPERESAETLRRYARARPRAWRNLRAVIERATGAPVTTPPMVRLTLSAGRAVSGPPDRPGGTSPRRR</sequence>
<keyword evidence="3" id="KW-1185">Reference proteome</keyword>
<gene>
    <name evidence="2" type="ORF">HNR61_008799</name>
</gene>
<dbReference type="AlphaFoldDB" id="A0A7W3LZA9"/>
<organism evidence="2 3">
    <name type="scientific">Actinomadura namibiensis</name>
    <dbReference type="NCBI Taxonomy" id="182080"/>
    <lineage>
        <taxon>Bacteria</taxon>
        <taxon>Bacillati</taxon>
        <taxon>Actinomycetota</taxon>
        <taxon>Actinomycetes</taxon>
        <taxon>Streptosporangiales</taxon>
        <taxon>Thermomonosporaceae</taxon>
        <taxon>Actinomadura</taxon>
    </lineage>
</organism>
<evidence type="ECO:0000313" key="2">
    <source>
        <dbReference type="EMBL" id="MBA8957108.1"/>
    </source>
</evidence>
<dbReference type="NCBIfam" id="TIGR00026">
    <property type="entry name" value="hi_GC_TIGR00026"/>
    <property type="match status" value="1"/>
</dbReference>
<dbReference type="Proteomes" id="UP000572680">
    <property type="component" value="Unassembled WGS sequence"/>
</dbReference>
<dbReference type="EMBL" id="JACJIA010000020">
    <property type="protein sequence ID" value="MBA8957108.1"/>
    <property type="molecule type" value="Genomic_DNA"/>
</dbReference>
<feature type="region of interest" description="Disordered" evidence="1">
    <location>
        <begin position="155"/>
        <end position="176"/>
    </location>
</feature>
<name>A0A7W3LZA9_ACTNM</name>
<comment type="caution">
    <text evidence="2">The sequence shown here is derived from an EMBL/GenBank/DDBJ whole genome shotgun (WGS) entry which is preliminary data.</text>
</comment>
<dbReference type="Pfam" id="PF04075">
    <property type="entry name" value="F420H2_quin_red"/>
    <property type="match status" value="1"/>
</dbReference>
<evidence type="ECO:0000313" key="3">
    <source>
        <dbReference type="Proteomes" id="UP000572680"/>
    </source>
</evidence>
<protein>
    <submittedName>
        <fullName evidence="2">Deazaflavin-dependent oxidoreductase (Nitroreductase family)</fullName>
    </submittedName>
</protein>
<dbReference type="InterPro" id="IPR012349">
    <property type="entry name" value="Split_barrel_FMN-bd"/>
</dbReference>
<dbReference type="Gene3D" id="2.30.110.10">
    <property type="entry name" value="Electron Transport, Fmn-binding Protein, Chain A"/>
    <property type="match status" value="1"/>
</dbReference>
<evidence type="ECO:0000256" key="1">
    <source>
        <dbReference type="SAM" id="MobiDB-lite"/>
    </source>
</evidence>
<dbReference type="RefSeq" id="WP_182848961.1">
    <property type="nucleotide sequence ID" value="NZ_BAAALP010000019.1"/>
</dbReference>
<accession>A0A7W3LZA9</accession>
<reference evidence="2 3" key="1">
    <citation type="submission" date="2020-08" db="EMBL/GenBank/DDBJ databases">
        <title>Genomic Encyclopedia of Type Strains, Phase IV (KMG-IV): sequencing the most valuable type-strain genomes for metagenomic binning, comparative biology and taxonomic classification.</title>
        <authorList>
            <person name="Goeker M."/>
        </authorList>
    </citation>
    <scope>NUCLEOTIDE SEQUENCE [LARGE SCALE GENOMIC DNA]</scope>
    <source>
        <strain evidence="2 3">DSM 44197</strain>
    </source>
</reference>
<proteinExistence type="predicted"/>